<dbReference type="Proteomes" id="UP000237889">
    <property type="component" value="Chromosome"/>
</dbReference>
<organism evidence="2 3">
    <name type="scientific">Phreatobacter cathodiphilus</name>
    <dbReference type="NCBI Taxonomy" id="1868589"/>
    <lineage>
        <taxon>Bacteria</taxon>
        <taxon>Pseudomonadati</taxon>
        <taxon>Pseudomonadota</taxon>
        <taxon>Alphaproteobacteria</taxon>
        <taxon>Hyphomicrobiales</taxon>
        <taxon>Phreatobacteraceae</taxon>
        <taxon>Phreatobacter</taxon>
    </lineage>
</organism>
<dbReference type="PROSITE" id="PS50987">
    <property type="entry name" value="HTH_ARSR_2"/>
    <property type="match status" value="1"/>
</dbReference>
<dbReference type="GO" id="GO:0003700">
    <property type="term" value="F:DNA-binding transcription factor activity"/>
    <property type="evidence" value="ECO:0007669"/>
    <property type="project" value="InterPro"/>
</dbReference>
<dbReference type="GO" id="GO:0032791">
    <property type="term" value="F:lead ion binding"/>
    <property type="evidence" value="ECO:0007669"/>
    <property type="project" value="TreeGrafter"/>
</dbReference>
<evidence type="ECO:0000313" key="2">
    <source>
        <dbReference type="EMBL" id="AVO47310.1"/>
    </source>
</evidence>
<dbReference type="PANTHER" id="PTHR39168:SF1">
    <property type="entry name" value="TRANSCRIPTIONAL REGULATORY PROTEIN"/>
    <property type="match status" value="1"/>
</dbReference>
<gene>
    <name evidence="2" type="ORF">C6569_20940</name>
</gene>
<dbReference type="AlphaFoldDB" id="A0A2S0NGK9"/>
<dbReference type="KEGG" id="phr:C6569_20940"/>
<dbReference type="SMART" id="SM00418">
    <property type="entry name" value="HTH_ARSR"/>
    <property type="match status" value="1"/>
</dbReference>
<feature type="domain" description="HTH arsR-type" evidence="1">
    <location>
        <begin position="1"/>
        <end position="94"/>
    </location>
</feature>
<dbReference type="Pfam" id="PF12840">
    <property type="entry name" value="HTH_20"/>
    <property type="match status" value="1"/>
</dbReference>
<dbReference type="GO" id="GO:0003677">
    <property type="term" value="F:DNA binding"/>
    <property type="evidence" value="ECO:0007669"/>
    <property type="project" value="TreeGrafter"/>
</dbReference>
<dbReference type="PRINTS" id="PR00778">
    <property type="entry name" value="HTHARSR"/>
</dbReference>
<dbReference type="RefSeq" id="WP_106750680.1">
    <property type="nucleotide sequence ID" value="NZ_CP027668.1"/>
</dbReference>
<dbReference type="InterPro" id="IPR011991">
    <property type="entry name" value="ArsR-like_HTH"/>
</dbReference>
<evidence type="ECO:0000313" key="3">
    <source>
        <dbReference type="Proteomes" id="UP000237889"/>
    </source>
</evidence>
<dbReference type="Gene3D" id="1.10.10.10">
    <property type="entry name" value="Winged helix-like DNA-binding domain superfamily/Winged helix DNA-binding domain"/>
    <property type="match status" value="1"/>
</dbReference>
<proteinExistence type="predicted"/>
<dbReference type="EMBL" id="CP027668">
    <property type="protein sequence ID" value="AVO47310.1"/>
    <property type="molecule type" value="Genomic_DNA"/>
</dbReference>
<dbReference type="GO" id="GO:0097063">
    <property type="term" value="F:cadmium ion sensor activity"/>
    <property type="evidence" value="ECO:0007669"/>
    <property type="project" value="TreeGrafter"/>
</dbReference>
<dbReference type="SUPFAM" id="SSF46785">
    <property type="entry name" value="Winged helix' DNA-binding domain"/>
    <property type="match status" value="1"/>
</dbReference>
<dbReference type="GO" id="GO:0046686">
    <property type="term" value="P:response to cadmium ion"/>
    <property type="evidence" value="ECO:0007669"/>
    <property type="project" value="TreeGrafter"/>
</dbReference>
<evidence type="ECO:0000259" key="1">
    <source>
        <dbReference type="PROSITE" id="PS50987"/>
    </source>
</evidence>
<dbReference type="OrthoDB" id="9797716at2"/>
<accession>A0A2S0NGK9</accession>
<keyword evidence="3" id="KW-1185">Reference proteome</keyword>
<dbReference type="InterPro" id="IPR036388">
    <property type="entry name" value="WH-like_DNA-bd_sf"/>
</dbReference>
<sequence>MKEGPSIATVAALMGDPARANMLGALMAGRALTAGELAREAGVSAPTASGHLARLGEAGLVLVEAQGRHRYFRLSGADVAHVLEGLMGLAARTGRLRTRPGPRDPALRQARTCYDHMAGEWAVRLFDAFAADGRLAAAEGGVSLTEAGRSFFRAEGIDTGALEASRRPLCRACLDWSERRPHLGGALGRAILDHALSRGWVRRASQGRALHVTPPGHRAFRAWTGAAEAATAETIGYARG</sequence>
<dbReference type="CDD" id="cd00090">
    <property type="entry name" value="HTH_ARSR"/>
    <property type="match status" value="1"/>
</dbReference>
<protein>
    <submittedName>
        <fullName evidence="2">Transcriptional regulator</fullName>
    </submittedName>
</protein>
<dbReference type="PANTHER" id="PTHR39168">
    <property type="entry name" value="TRANSCRIPTIONAL REGULATOR-RELATED"/>
    <property type="match status" value="1"/>
</dbReference>
<dbReference type="NCBIfam" id="NF033788">
    <property type="entry name" value="HTH_metalloreg"/>
    <property type="match status" value="1"/>
</dbReference>
<reference evidence="2 3" key="1">
    <citation type="submission" date="2018-03" db="EMBL/GenBank/DDBJ databases">
        <title>Genome sequencing of Phreatobacter sp.</title>
        <authorList>
            <person name="Kim S.-J."/>
            <person name="Heo J."/>
            <person name="Kwon S.-W."/>
        </authorList>
    </citation>
    <scope>NUCLEOTIDE SEQUENCE [LARGE SCALE GENOMIC DNA]</scope>
    <source>
        <strain evidence="2 3">S-12</strain>
    </source>
</reference>
<dbReference type="InterPro" id="IPR036390">
    <property type="entry name" value="WH_DNA-bd_sf"/>
</dbReference>
<dbReference type="InterPro" id="IPR052543">
    <property type="entry name" value="HTH_Metal-responsive_Reg"/>
</dbReference>
<dbReference type="GO" id="GO:0010288">
    <property type="term" value="P:response to lead ion"/>
    <property type="evidence" value="ECO:0007669"/>
    <property type="project" value="TreeGrafter"/>
</dbReference>
<dbReference type="InterPro" id="IPR001845">
    <property type="entry name" value="HTH_ArsR_DNA-bd_dom"/>
</dbReference>
<name>A0A2S0NGK9_9HYPH</name>